<dbReference type="Proteomes" id="UP000311919">
    <property type="component" value="Unassembled WGS sequence"/>
</dbReference>
<protein>
    <submittedName>
        <fullName evidence="1">Spectrin beta chain</fullName>
    </submittedName>
</protein>
<comment type="caution">
    <text evidence="1">The sequence shown here is derived from an EMBL/GenBank/DDBJ whole genome shotgun (WGS) entry which is preliminary data.</text>
</comment>
<name>A0A4Z2DI15_SCHJA</name>
<dbReference type="AlphaFoldDB" id="A0A4Z2DI15"/>
<proteinExistence type="predicted"/>
<sequence length="79" mass="9229">MCKTYNSIPSTLMLTDYFDDIIEPYDDKQHELKRNKETERLPTFDQQTIVIDVSAEPKPLTVVNEDDINSVLRQMDHVS</sequence>
<evidence type="ECO:0000313" key="2">
    <source>
        <dbReference type="Proteomes" id="UP000311919"/>
    </source>
</evidence>
<gene>
    <name evidence="1" type="ORF">EWB00_000702</name>
</gene>
<organism evidence="1 2">
    <name type="scientific">Schistosoma japonicum</name>
    <name type="common">Blood fluke</name>
    <dbReference type="NCBI Taxonomy" id="6182"/>
    <lineage>
        <taxon>Eukaryota</taxon>
        <taxon>Metazoa</taxon>
        <taxon>Spiralia</taxon>
        <taxon>Lophotrochozoa</taxon>
        <taxon>Platyhelminthes</taxon>
        <taxon>Trematoda</taxon>
        <taxon>Digenea</taxon>
        <taxon>Strigeidida</taxon>
        <taxon>Schistosomatoidea</taxon>
        <taxon>Schistosomatidae</taxon>
        <taxon>Schistosoma</taxon>
    </lineage>
</organism>
<reference evidence="1 2" key="1">
    <citation type="submission" date="2019-03" db="EMBL/GenBank/DDBJ databases">
        <title>An improved genome assembly of the fluke Schistosoma japonicum.</title>
        <authorList>
            <person name="Hu W."/>
            <person name="Luo F."/>
            <person name="Yin M."/>
            <person name="Mo X."/>
            <person name="Sun C."/>
            <person name="Wu Q."/>
            <person name="Zhu B."/>
            <person name="Xiang M."/>
            <person name="Wang J."/>
            <person name="Wang Y."/>
            <person name="Zhang T."/>
            <person name="Xu B."/>
            <person name="Zheng H."/>
            <person name="Feng Z."/>
        </authorList>
    </citation>
    <scope>NUCLEOTIDE SEQUENCE [LARGE SCALE GENOMIC DNA]</scope>
    <source>
        <strain evidence="1">HuSjv2</strain>
        <tissue evidence="1">Worms</tissue>
    </source>
</reference>
<keyword evidence="2" id="KW-1185">Reference proteome</keyword>
<evidence type="ECO:0000313" key="1">
    <source>
        <dbReference type="EMBL" id="TNN16141.1"/>
    </source>
</evidence>
<accession>A0A4Z2DI15</accession>
<dbReference type="EMBL" id="SKCS01000128">
    <property type="protein sequence ID" value="TNN16141.1"/>
    <property type="molecule type" value="Genomic_DNA"/>
</dbReference>